<sequence length="350" mass="39870">MQAPPSLKSYRDPDLDRNVVEVTQGGAVYRIPARLGPDGRYEVTKVLSVGGFGVIYEGRDRRLFDKPVLIKAIRYNRRPLRVPNNRAVLKEVEAQRQRFDHERKMLLAGYRRGIGGIPILLDVVQDLGLDLYGPHTDDQGERHDYNLDDQWRSEPYLILSFVTGTPISKVLDQEFFTRNRLGNTKQVILQVGRMLDAFHDEEERQGRRISFIYQDLKPDNIIFTREKQPVLIDFGGFAFRVDGQTQTPFARTGTPGYQPPEFLDGTTVDRLDARADVFSLGMTVYHLLGSVAPRADAQGYSVCDPAILSRFPPPWRAWIEQATRADRHQRFASMKQAIAQAYPLPSKVTP</sequence>
<dbReference type="SUPFAM" id="SSF56112">
    <property type="entry name" value="Protein kinase-like (PK-like)"/>
    <property type="match status" value="1"/>
</dbReference>
<keyword evidence="3" id="KW-0418">Kinase</keyword>
<accession>A0A9X1B9V8</accession>
<organism evidence="6 7">
    <name type="scientific">Thiocapsa imhoffii</name>
    <dbReference type="NCBI Taxonomy" id="382777"/>
    <lineage>
        <taxon>Bacteria</taxon>
        <taxon>Pseudomonadati</taxon>
        <taxon>Pseudomonadota</taxon>
        <taxon>Gammaproteobacteria</taxon>
        <taxon>Chromatiales</taxon>
        <taxon>Chromatiaceae</taxon>
        <taxon>Thiocapsa</taxon>
    </lineage>
</organism>
<evidence type="ECO:0000256" key="2">
    <source>
        <dbReference type="ARBA" id="ARBA00022741"/>
    </source>
</evidence>
<protein>
    <recommendedName>
        <fullName evidence="5">Protein kinase domain-containing protein</fullName>
    </recommendedName>
</protein>
<evidence type="ECO:0000259" key="5">
    <source>
        <dbReference type="PROSITE" id="PS50011"/>
    </source>
</evidence>
<dbReference type="GO" id="GO:0005524">
    <property type="term" value="F:ATP binding"/>
    <property type="evidence" value="ECO:0007669"/>
    <property type="project" value="UniProtKB-KW"/>
</dbReference>
<gene>
    <name evidence="6" type="ORF">CKO25_12690</name>
</gene>
<keyword evidence="1" id="KW-0808">Transferase</keyword>
<dbReference type="GO" id="GO:0004674">
    <property type="term" value="F:protein serine/threonine kinase activity"/>
    <property type="evidence" value="ECO:0007669"/>
    <property type="project" value="TreeGrafter"/>
</dbReference>
<evidence type="ECO:0000256" key="1">
    <source>
        <dbReference type="ARBA" id="ARBA00022679"/>
    </source>
</evidence>
<evidence type="ECO:0000313" key="6">
    <source>
        <dbReference type="EMBL" id="MBK1645485.1"/>
    </source>
</evidence>
<evidence type="ECO:0000313" key="7">
    <source>
        <dbReference type="Proteomes" id="UP001138802"/>
    </source>
</evidence>
<dbReference type="Gene3D" id="3.30.200.20">
    <property type="entry name" value="Phosphorylase Kinase, domain 1"/>
    <property type="match status" value="1"/>
</dbReference>
<dbReference type="InterPro" id="IPR000719">
    <property type="entry name" value="Prot_kinase_dom"/>
</dbReference>
<evidence type="ECO:0000256" key="4">
    <source>
        <dbReference type="ARBA" id="ARBA00022840"/>
    </source>
</evidence>
<dbReference type="AlphaFoldDB" id="A0A9X1B9V8"/>
<dbReference type="PROSITE" id="PS00108">
    <property type="entry name" value="PROTEIN_KINASE_ST"/>
    <property type="match status" value="1"/>
</dbReference>
<keyword evidence="4" id="KW-0067">ATP-binding</keyword>
<dbReference type="InterPro" id="IPR008271">
    <property type="entry name" value="Ser/Thr_kinase_AS"/>
</dbReference>
<keyword evidence="2" id="KW-0547">Nucleotide-binding</keyword>
<dbReference type="SMART" id="SM00220">
    <property type="entry name" value="S_TKc"/>
    <property type="match status" value="1"/>
</dbReference>
<dbReference type="PANTHER" id="PTHR43289:SF6">
    <property type="entry name" value="SERINE_THREONINE-PROTEIN KINASE NEKL-3"/>
    <property type="match status" value="1"/>
</dbReference>
<name>A0A9X1B9V8_9GAMM</name>
<dbReference type="EMBL" id="NRSD01000012">
    <property type="protein sequence ID" value="MBK1645485.1"/>
    <property type="molecule type" value="Genomic_DNA"/>
</dbReference>
<keyword evidence="7" id="KW-1185">Reference proteome</keyword>
<comment type="caution">
    <text evidence="6">The sequence shown here is derived from an EMBL/GenBank/DDBJ whole genome shotgun (WGS) entry which is preliminary data.</text>
</comment>
<dbReference type="RefSeq" id="WP_200388284.1">
    <property type="nucleotide sequence ID" value="NZ_NRSD01000012.1"/>
</dbReference>
<feature type="domain" description="Protein kinase" evidence="5">
    <location>
        <begin position="41"/>
        <end position="350"/>
    </location>
</feature>
<dbReference type="PANTHER" id="PTHR43289">
    <property type="entry name" value="MITOGEN-ACTIVATED PROTEIN KINASE KINASE KINASE 20-RELATED"/>
    <property type="match status" value="1"/>
</dbReference>
<dbReference type="PROSITE" id="PS50011">
    <property type="entry name" value="PROTEIN_KINASE_DOM"/>
    <property type="match status" value="1"/>
</dbReference>
<evidence type="ECO:0000256" key="3">
    <source>
        <dbReference type="ARBA" id="ARBA00022777"/>
    </source>
</evidence>
<dbReference type="Proteomes" id="UP001138802">
    <property type="component" value="Unassembled WGS sequence"/>
</dbReference>
<reference evidence="6 7" key="1">
    <citation type="journal article" date="2020" name="Microorganisms">
        <title>Osmotic Adaptation and Compatible Solute Biosynthesis of Phototrophic Bacteria as Revealed from Genome Analyses.</title>
        <authorList>
            <person name="Imhoff J.F."/>
            <person name="Rahn T."/>
            <person name="Kunzel S."/>
            <person name="Keller A."/>
            <person name="Neulinger S.C."/>
        </authorList>
    </citation>
    <scope>NUCLEOTIDE SEQUENCE [LARGE SCALE GENOMIC DNA]</scope>
    <source>
        <strain evidence="6 7">DSM 21303</strain>
    </source>
</reference>
<dbReference type="InterPro" id="IPR011009">
    <property type="entry name" value="Kinase-like_dom_sf"/>
</dbReference>
<dbReference type="Pfam" id="PF00069">
    <property type="entry name" value="Pkinase"/>
    <property type="match status" value="1"/>
</dbReference>
<proteinExistence type="predicted"/>
<dbReference type="Gene3D" id="1.10.510.10">
    <property type="entry name" value="Transferase(Phosphotransferase) domain 1"/>
    <property type="match status" value="1"/>
</dbReference>